<keyword evidence="6" id="KW-0630">Potassium</keyword>
<dbReference type="RefSeq" id="WP_245907724.1">
    <property type="nucleotide sequence ID" value="NZ_CP136419.1"/>
</dbReference>
<feature type="transmembrane region" description="Helical" evidence="10">
    <location>
        <begin position="231"/>
        <end position="251"/>
    </location>
</feature>
<gene>
    <name evidence="11" type="primary">ktrB</name>
    <name evidence="11" type="ORF">MOHU_01390</name>
</gene>
<dbReference type="NCBIfam" id="TIGR00933">
    <property type="entry name" value="2a38"/>
    <property type="match status" value="1"/>
</dbReference>
<comment type="caution">
    <text evidence="11">The sequence shown here is derived from an EMBL/GenBank/DDBJ whole genome shotgun (WGS) entry which is preliminary data.</text>
</comment>
<comment type="subcellular location">
    <subcellularLocation>
        <location evidence="1">Cell membrane</location>
        <topology evidence="1">Multi-pass membrane protein</topology>
    </subcellularLocation>
</comment>
<keyword evidence="3" id="KW-1003">Cell membrane</keyword>
<evidence type="ECO:0000256" key="10">
    <source>
        <dbReference type="SAM" id="Phobius"/>
    </source>
</evidence>
<organism evidence="11 12">
    <name type="scientific">Neomoorella humiferrea</name>
    <dbReference type="NCBI Taxonomy" id="676965"/>
    <lineage>
        <taxon>Bacteria</taxon>
        <taxon>Bacillati</taxon>
        <taxon>Bacillota</taxon>
        <taxon>Clostridia</taxon>
        <taxon>Neomoorellales</taxon>
        <taxon>Neomoorellaceae</taxon>
        <taxon>Neomoorella</taxon>
    </lineage>
</organism>
<feature type="transmembrane region" description="Helical" evidence="10">
    <location>
        <begin position="352"/>
        <end position="374"/>
    </location>
</feature>
<feature type="transmembrane region" description="Helical" evidence="10">
    <location>
        <begin position="80"/>
        <end position="104"/>
    </location>
</feature>
<evidence type="ECO:0000313" key="12">
    <source>
        <dbReference type="Proteomes" id="UP000238415"/>
    </source>
</evidence>
<keyword evidence="5 10" id="KW-0812">Transmembrane</keyword>
<keyword evidence="4" id="KW-0633">Potassium transport</keyword>
<proteinExistence type="predicted"/>
<feature type="transmembrane region" description="Helical" evidence="10">
    <location>
        <begin position="20"/>
        <end position="41"/>
    </location>
</feature>
<keyword evidence="7 10" id="KW-1133">Transmembrane helix</keyword>
<reference evidence="11 12" key="1">
    <citation type="submission" date="2018-03" db="EMBL/GenBank/DDBJ databases">
        <title>Genome sequence of Moorella humiferrea DSM 23265.</title>
        <authorList>
            <person name="Poehlein A."/>
            <person name="Daniel R."/>
        </authorList>
    </citation>
    <scope>NUCLEOTIDE SEQUENCE [LARGE SCALE GENOMIC DNA]</scope>
    <source>
        <strain evidence="11 12">DSM 23265</strain>
    </source>
</reference>
<sequence>MTPTTNIREWPFRLRPPQILAIGFALVIALGTTLLALPVASETGQPVSIVDALFTATSATCVTGLNTVDTPTTFSLFGEIVIVLLIQTGGLGFLTLSTMVALLLGKRITLKERLLMQEALNQLTVEGVVRLTKYVLTFTFICEGLGALLLGLRFSRDIPLGQAFYFGIFHAVSAFCNAGFSLFSANLMDYRGDLLVNLVITTLIILGGLGFSVVADIYTKRSWQRLSLHSKVVLTTTFWLIVLGTILFMALEYTNPLSLAPLPLNEKLLASYFQAVTPRTAGFNTLNIGALRPVTLFLLIILMFIGASPGSTGGGIKTSTFTTIAVAVWSIIQGKYDIEIFGRRLPRGMVLKALAVAAVSMMLVVTVTGVLLITEQKEMEIVLFETVSAFGTVGLSAGLTPQLTVAGKLLITATMYSGRVGPLTLAFAIAQRLGRQGIKHYPEEGVIIG</sequence>
<dbReference type="Pfam" id="PF02386">
    <property type="entry name" value="TrkH"/>
    <property type="match status" value="1"/>
</dbReference>
<dbReference type="EMBL" id="PVXM01000003">
    <property type="protein sequence ID" value="PRR75758.1"/>
    <property type="molecule type" value="Genomic_DNA"/>
</dbReference>
<dbReference type="InterPro" id="IPR004772">
    <property type="entry name" value="TrkH"/>
</dbReference>
<evidence type="ECO:0000256" key="7">
    <source>
        <dbReference type="ARBA" id="ARBA00022989"/>
    </source>
</evidence>
<feature type="transmembrane region" description="Helical" evidence="10">
    <location>
        <begin position="164"/>
        <end position="183"/>
    </location>
</feature>
<dbReference type="InterPro" id="IPR003445">
    <property type="entry name" value="Cat_transpt"/>
</dbReference>
<dbReference type="GO" id="GO:0005886">
    <property type="term" value="C:plasma membrane"/>
    <property type="evidence" value="ECO:0007669"/>
    <property type="project" value="UniProtKB-SubCell"/>
</dbReference>
<keyword evidence="8" id="KW-0406">Ion transport</keyword>
<accession>A0A2T0AXZ0</accession>
<evidence type="ECO:0000256" key="1">
    <source>
        <dbReference type="ARBA" id="ARBA00004651"/>
    </source>
</evidence>
<dbReference type="GO" id="GO:0015379">
    <property type="term" value="F:potassium:chloride symporter activity"/>
    <property type="evidence" value="ECO:0007669"/>
    <property type="project" value="InterPro"/>
</dbReference>
<feature type="transmembrane region" description="Helical" evidence="10">
    <location>
        <begin position="314"/>
        <end position="332"/>
    </location>
</feature>
<feature type="transmembrane region" description="Helical" evidence="10">
    <location>
        <begin position="134"/>
        <end position="152"/>
    </location>
</feature>
<dbReference type="AlphaFoldDB" id="A0A2T0AXZ0"/>
<evidence type="ECO:0000256" key="5">
    <source>
        <dbReference type="ARBA" id="ARBA00022692"/>
    </source>
</evidence>
<evidence type="ECO:0000256" key="9">
    <source>
        <dbReference type="ARBA" id="ARBA00023136"/>
    </source>
</evidence>
<evidence type="ECO:0000256" key="4">
    <source>
        <dbReference type="ARBA" id="ARBA00022538"/>
    </source>
</evidence>
<feature type="transmembrane region" description="Helical" evidence="10">
    <location>
        <begin position="195"/>
        <end position="219"/>
    </location>
</feature>
<keyword evidence="9 10" id="KW-0472">Membrane</keyword>
<feature type="transmembrane region" description="Helical" evidence="10">
    <location>
        <begin position="290"/>
        <end position="307"/>
    </location>
</feature>
<evidence type="ECO:0000313" key="11">
    <source>
        <dbReference type="EMBL" id="PRR75758.1"/>
    </source>
</evidence>
<evidence type="ECO:0000256" key="8">
    <source>
        <dbReference type="ARBA" id="ARBA00023065"/>
    </source>
</evidence>
<keyword evidence="2" id="KW-0813">Transport</keyword>
<evidence type="ECO:0000256" key="3">
    <source>
        <dbReference type="ARBA" id="ARBA00022475"/>
    </source>
</evidence>
<keyword evidence="12" id="KW-1185">Reference proteome</keyword>
<name>A0A2T0AXZ0_9FIRM</name>
<dbReference type="PANTHER" id="PTHR32024">
    <property type="entry name" value="TRK SYSTEM POTASSIUM UPTAKE PROTEIN TRKG-RELATED"/>
    <property type="match status" value="1"/>
</dbReference>
<feature type="transmembrane region" description="Helical" evidence="10">
    <location>
        <begin position="381"/>
        <end position="403"/>
    </location>
</feature>
<evidence type="ECO:0000256" key="6">
    <source>
        <dbReference type="ARBA" id="ARBA00022958"/>
    </source>
</evidence>
<dbReference type="Proteomes" id="UP000238415">
    <property type="component" value="Unassembled WGS sequence"/>
</dbReference>
<dbReference type="PANTHER" id="PTHR32024:SF1">
    <property type="entry name" value="KTR SYSTEM POTASSIUM UPTAKE PROTEIN B"/>
    <property type="match status" value="1"/>
</dbReference>
<protein>
    <submittedName>
        <fullName evidence="11">Ktr system potassium uptake protein B</fullName>
    </submittedName>
</protein>
<evidence type="ECO:0000256" key="2">
    <source>
        <dbReference type="ARBA" id="ARBA00022448"/>
    </source>
</evidence>